<keyword evidence="2" id="KW-0175">Coiled coil</keyword>
<accession>A0A0F7ZJD5</accession>
<dbReference type="Pfam" id="PF03221">
    <property type="entry name" value="HTH_Tnp_Tc5"/>
    <property type="match status" value="1"/>
</dbReference>
<dbReference type="Proteomes" id="UP000054481">
    <property type="component" value="Unassembled WGS sequence"/>
</dbReference>
<dbReference type="PROSITE" id="PS51253">
    <property type="entry name" value="HTH_CENPB"/>
    <property type="match status" value="1"/>
</dbReference>
<evidence type="ECO:0000313" key="6">
    <source>
        <dbReference type="Proteomes" id="UP000054481"/>
    </source>
</evidence>
<reference evidence="5 6" key="1">
    <citation type="journal article" date="2014" name="Genome Biol. Evol.">
        <title>Comparative genomics and transcriptomics analyses reveal divergent lifestyle features of nematode endoparasitic fungus Hirsutella minnesotensis.</title>
        <authorList>
            <person name="Lai Y."/>
            <person name="Liu K."/>
            <person name="Zhang X."/>
            <person name="Zhang X."/>
            <person name="Li K."/>
            <person name="Wang N."/>
            <person name="Shu C."/>
            <person name="Wu Y."/>
            <person name="Wang C."/>
            <person name="Bushley K.E."/>
            <person name="Xiang M."/>
            <person name="Liu X."/>
        </authorList>
    </citation>
    <scope>NUCLEOTIDE SEQUENCE [LARGE SCALE GENOMIC DNA]</scope>
    <source>
        <strain evidence="5 6">3608</strain>
    </source>
</reference>
<evidence type="ECO:0000259" key="4">
    <source>
        <dbReference type="PROSITE" id="PS51253"/>
    </source>
</evidence>
<keyword evidence="6" id="KW-1185">Reference proteome</keyword>
<feature type="region of interest" description="Disordered" evidence="3">
    <location>
        <begin position="1"/>
        <end position="88"/>
    </location>
</feature>
<dbReference type="GO" id="GO:0005634">
    <property type="term" value="C:nucleus"/>
    <property type="evidence" value="ECO:0007669"/>
    <property type="project" value="TreeGrafter"/>
</dbReference>
<feature type="compositionally biased region" description="Polar residues" evidence="3">
    <location>
        <begin position="78"/>
        <end position="88"/>
    </location>
</feature>
<evidence type="ECO:0000256" key="3">
    <source>
        <dbReference type="SAM" id="MobiDB-lite"/>
    </source>
</evidence>
<feature type="region of interest" description="Disordered" evidence="3">
    <location>
        <begin position="126"/>
        <end position="163"/>
    </location>
</feature>
<sequence>MPRKSKNSTKRNSNQFELLDDEDDGTNDNVACGIIVANSTSAADVTRTSARGRPLKPTLQFDPEPRPSRKKSAVPKAKSTNADPNVNEDSLARIEALLKRVEERAERAEKRVESLEEFIRNELFPRVASPPESATPSAPHQQQHQHLPPSPPPSPVPGPLPGIGLDVSRVLDSDIKEGNAGTIRRRANAALEKLGVTCLGVNSKGNGRFRLLFRETDVDKVRQNDTWIKTHFDKGTLYGEQWYPLRVDRAHRGVATDDIGCAVFERMNGVKVHKMRWLGTASVDKEYRSLVVHLDKKEEVDRDFNQRDATVATSTDTCIIAARRQLRSVDSAPNRAILRRPAPRTFLSVQRAVEKEHTRLQILDARTNPLPIPVVAPQLNFDPRASIPLHLNQFRILRLAKMEARIQDALGHIDNFPGAKVATVAREFGVPRGRLRYRLQGRPPKSGQAAKNTRLSRPEENALCRYIDRLDNVNLAVRVEFLTDAANCILRERSGQSDAPTVGPNWTSRFLKRHGYFKKRQKKLHAERQVSEDLTRVNQYFQHLQQVVQDNGIPPEDIWNMDETGFRIGVGKDQLIVTKRRRAHYFGIPENRESATAIEAISANGEVVPAFLILAGQMHMASWYQIPELAPDTVIRPTPTGYSNDVISLEWLQHFDKHSGKSSRSSKRLLILDGHGSHHTRQFIEYCDNHNIIPFGMPPNLTHVLQPLDVVVFQPLKHYHAKALDVMVRDGLINITKLEFLSCIQQESFHSIHKSYFNVWKLVKPRHPHLLPIQDHTLHLSRHH</sequence>
<feature type="compositionally biased region" description="Polar residues" evidence="3">
    <location>
        <begin position="37"/>
        <end position="49"/>
    </location>
</feature>
<name>A0A0F7ZJD5_9HYPO</name>
<keyword evidence="1" id="KW-0238">DNA-binding</keyword>
<dbReference type="InterPro" id="IPR006600">
    <property type="entry name" value="HTH_CenpB_DNA-bd_dom"/>
</dbReference>
<dbReference type="PANTHER" id="PTHR19303:SF74">
    <property type="entry name" value="POGO TRANSPOSABLE ELEMENT WITH KRAB DOMAIN"/>
    <property type="match status" value="1"/>
</dbReference>
<proteinExistence type="predicted"/>
<organism evidence="5 6">
    <name type="scientific">Hirsutella minnesotensis 3608</name>
    <dbReference type="NCBI Taxonomy" id="1043627"/>
    <lineage>
        <taxon>Eukaryota</taxon>
        <taxon>Fungi</taxon>
        <taxon>Dikarya</taxon>
        <taxon>Ascomycota</taxon>
        <taxon>Pezizomycotina</taxon>
        <taxon>Sordariomycetes</taxon>
        <taxon>Hypocreomycetidae</taxon>
        <taxon>Hypocreales</taxon>
        <taxon>Ophiocordycipitaceae</taxon>
        <taxon>Hirsutella</taxon>
    </lineage>
</organism>
<evidence type="ECO:0000256" key="2">
    <source>
        <dbReference type="SAM" id="Coils"/>
    </source>
</evidence>
<feature type="compositionally biased region" description="Pro residues" evidence="3">
    <location>
        <begin position="148"/>
        <end position="160"/>
    </location>
</feature>
<dbReference type="InterPro" id="IPR004875">
    <property type="entry name" value="DDE_SF_endonuclease_dom"/>
</dbReference>
<evidence type="ECO:0000256" key="1">
    <source>
        <dbReference type="ARBA" id="ARBA00023125"/>
    </source>
</evidence>
<feature type="compositionally biased region" description="Low complexity" evidence="3">
    <location>
        <begin position="129"/>
        <end position="147"/>
    </location>
</feature>
<dbReference type="InterPro" id="IPR050863">
    <property type="entry name" value="CenT-Element_Derived"/>
</dbReference>
<gene>
    <name evidence="5" type="ORF">HIM_11048</name>
</gene>
<dbReference type="AlphaFoldDB" id="A0A0F7ZJD5"/>
<dbReference type="Pfam" id="PF03184">
    <property type="entry name" value="DDE_1"/>
    <property type="match status" value="1"/>
</dbReference>
<dbReference type="EMBL" id="KQ030702">
    <property type="protein sequence ID" value="KJZ69555.1"/>
    <property type="molecule type" value="Genomic_DNA"/>
</dbReference>
<dbReference type="PANTHER" id="PTHR19303">
    <property type="entry name" value="TRANSPOSON"/>
    <property type="match status" value="1"/>
</dbReference>
<protein>
    <recommendedName>
        <fullName evidence="4">HTH CENPB-type domain-containing protein</fullName>
    </recommendedName>
</protein>
<dbReference type="GO" id="GO:0003677">
    <property type="term" value="F:DNA binding"/>
    <property type="evidence" value="ECO:0007669"/>
    <property type="project" value="UniProtKB-KW"/>
</dbReference>
<feature type="coiled-coil region" evidence="2">
    <location>
        <begin position="91"/>
        <end position="118"/>
    </location>
</feature>
<feature type="domain" description="HTH CENPB-type" evidence="4">
    <location>
        <begin position="447"/>
        <end position="520"/>
    </location>
</feature>
<evidence type="ECO:0000313" key="5">
    <source>
        <dbReference type="EMBL" id="KJZ69555.1"/>
    </source>
</evidence>
<dbReference type="OrthoDB" id="3587469at2759"/>